<reference evidence="1" key="1">
    <citation type="journal article" date="2020" name="Stud. Mycol.">
        <title>101 Dothideomycetes genomes: a test case for predicting lifestyles and emergence of pathogens.</title>
        <authorList>
            <person name="Haridas S."/>
            <person name="Albert R."/>
            <person name="Binder M."/>
            <person name="Bloem J."/>
            <person name="Labutti K."/>
            <person name="Salamov A."/>
            <person name="Andreopoulos B."/>
            <person name="Baker S."/>
            <person name="Barry K."/>
            <person name="Bills G."/>
            <person name="Bluhm B."/>
            <person name="Cannon C."/>
            <person name="Castanera R."/>
            <person name="Culley D."/>
            <person name="Daum C."/>
            <person name="Ezra D."/>
            <person name="Gonzalez J."/>
            <person name="Henrissat B."/>
            <person name="Kuo A."/>
            <person name="Liang C."/>
            <person name="Lipzen A."/>
            <person name="Lutzoni F."/>
            <person name="Magnuson J."/>
            <person name="Mondo S."/>
            <person name="Nolan M."/>
            <person name="Ohm R."/>
            <person name="Pangilinan J."/>
            <person name="Park H.-J."/>
            <person name="Ramirez L."/>
            <person name="Alfaro M."/>
            <person name="Sun H."/>
            <person name="Tritt A."/>
            <person name="Yoshinaga Y."/>
            <person name="Zwiers L.-H."/>
            <person name="Turgeon B."/>
            <person name="Goodwin S."/>
            <person name="Spatafora J."/>
            <person name="Crous P."/>
            <person name="Grigoriev I."/>
        </authorList>
    </citation>
    <scope>NUCLEOTIDE SEQUENCE</scope>
    <source>
        <strain evidence="1">CBS 183.55</strain>
    </source>
</reference>
<protein>
    <submittedName>
        <fullName evidence="1">Uncharacterized protein</fullName>
    </submittedName>
</protein>
<evidence type="ECO:0000313" key="1">
    <source>
        <dbReference type="EMBL" id="KAF1924327.1"/>
    </source>
</evidence>
<organism evidence="1 2">
    <name type="scientific">Didymella exigua CBS 183.55</name>
    <dbReference type="NCBI Taxonomy" id="1150837"/>
    <lineage>
        <taxon>Eukaryota</taxon>
        <taxon>Fungi</taxon>
        <taxon>Dikarya</taxon>
        <taxon>Ascomycota</taxon>
        <taxon>Pezizomycotina</taxon>
        <taxon>Dothideomycetes</taxon>
        <taxon>Pleosporomycetidae</taxon>
        <taxon>Pleosporales</taxon>
        <taxon>Pleosporineae</taxon>
        <taxon>Didymellaceae</taxon>
        <taxon>Didymella</taxon>
    </lineage>
</organism>
<keyword evidence="2" id="KW-1185">Reference proteome</keyword>
<dbReference type="GeneID" id="54346712"/>
<dbReference type="Proteomes" id="UP000800082">
    <property type="component" value="Unassembled WGS sequence"/>
</dbReference>
<proteinExistence type="predicted"/>
<dbReference type="EMBL" id="ML978995">
    <property type="protein sequence ID" value="KAF1924327.1"/>
    <property type="molecule type" value="Genomic_DNA"/>
</dbReference>
<dbReference type="AlphaFoldDB" id="A0A6A5RF48"/>
<sequence length="151" mass="16392">MGSECSERRTVGASQQLPLWSNDAGSRTRECDMGRVAAPKLVHYGLYGNAHEQRIRQLAACHIGSGDAFPCHPVRSMHSMARRVVYTLITRSVYTLVTRNGGTPVTRSGCTPVKCTPSLWQVMETTTDSPLGLTGVEDGLVCTHCTQDPEG</sequence>
<name>A0A6A5RF48_9PLEO</name>
<evidence type="ECO:0000313" key="2">
    <source>
        <dbReference type="Proteomes" id="UP000800082"/>
    </source>
</evidence>
<dbReference type="RefSeq" id="XP_033444580.1">
    <property type="nucleotide sequence ID" value="XM_033589065.1"/>
</dbReference>
<gene>
    <name evidence="1" type="ORF">M421DRAFT_295547</name>
</gene>
<accession>A0A6A5RF48</accession>